<feature type="compositionally biased region" description="Polar residues" evidence="1">
    <location>
        <begin position="896"/>
        <end position="908"/>
    </location>
</feature>
<dbReference type="VEuPathDB" id="TrichDB:TVAGG3_0609500"/>
<dbReference type="SMR" id="A2EJ16"/>
<feature type="compositionally biased region" description="Polar residues" evidence="1">
    <location>
        <begin position="1422"/>
        <end position="1433"/>
    </location>
</feature>
<dbReference type="InterPro" id="IPR036322">
    <property type="entry name" value="WD40_repeat_dom_sf"/>
</dbReference>
<feature type="compositionally biased region" description="Basic residues" evidence="1">
    <location>
        <begin position="765"/>
        <end position="779"/>
    </location>
</feature>
<reference evidence="2" key="1">
    <citation type="submission" date="2006-10" db="EMBL/GenBank/DDBJ databases">
        <authorList>
            <person name="Amadeo P."/>
            <person name="Zhao Q."/>
            <person name="Wortman J."/>
            <person name="Fraser-Liggett C."/>
            <person name="Carlton J."/>
        </authorList>
    </citation>
    <scope>NUCLEOTIDE SEQUENCE</scope>
    <source>
        <strain evidence="2">G3</strain>
    </source>
</reference>
<dbReference type="EMBL" id="DS113402">
    <property type="protein sequence ID" value="EAY07319.1"/>
    <property type="molecule type" value="Genomic_DNA"/>
</dbReference>
<feature type="compositionally biased region" description="Acidic residues" evidence="1">
    <location>
        <begin position="958"/>
        <end position="976"/>
    </location>
</feature>
<dbReference type="InParanoid" id="A2EJ16"/>
<feature type="region of interest" description="Disordered" evidence="1">
    <location>
        <begin position="1422"/>
        <end position="1441"/>
    </location>
</feature>
<reference evidence="2" key="2">
    <citation type="journal article" date="2007" name="Science">
        <title>Draft genome sequence of the sexually transmitted pathogen Trichomonas vaginalis.</title>
        <authorList>
            <person name="Carlton J.M."/>
            <person name="Hirt R.P."/>
            <person name="Silva J.C."/>
            <person name="Delcher A.L."/>
            <person name="Schatz M."/>
            <person name="Zhao Q."/>
            <person name="Wortman J.R."/>
            <person name="Bidwell S.L."/>
            <person name="Alsmark U.C.M."/>
            <person name="Besteiro S."/>
            <person name="Sicheritz-Ponten T."/>
            <person name="Noel C.J."/>
            <person name="Dacks J.B."/>
            <person name="Foster P.G."/>
            <person name="Simillion C."/>
            <person name="Van de Peer Y."/>
            <person name="Miranda-Saavedra D."/>
            <person name="Barton G.J."/>
            <person name="Westrop G.D."/>
            <person name="Mueller S."/>
            <person name="Dessi D."/>
            <person name="Fiori P.L."/>
            <person name="Ren Q."/>
            <person name="Paulsen I."/>
            <person name="Zhang H."/>
            <person name="Bastida-Corcuera F.D."/>
            <person name="Simoes-Barbosa A."/>
            <person name="Brown M.T."/>
            <person name="Hayes R.D."/>
            <person name="Mukherjee M."/>
            <person name="Okumura C.Y."/>
            <person name="Schneider R."/>
            <person name="Smith A.J."/>
            <person name="Vanacova S."/>
            <person name="Villalvazo M."/>
            <person name="Haas B.J."/>
            <person name="Pertea M."/>
            <person name="Feldblyum T.V."/>
            <person name="Utterback T.R."/>
            <person name="Shu C.L."/>
            <person name="Osoegawa K."/>
            <person name="de Jong P.J."/>
            <person name="Hrdy I."/>
            <person name="Horvathova L."/>
            <person name="Zubacova Z."/>
            <person name="Dolezal P."/>
            <person name="Malik S.B."/>
            <person name="Logsdon J.M. Jr."/>
            <person name="Henze K."/>
            <person name="Gupta A."/>
            <person name="Wang C.C."/>
            <person name="Dunne R.L."/>
            <person name="Upcroft J.A."/>
            <person name="Upcroft P."/>
            <person name="White O."/>
            <person name="Salzberg S.L."/>
            <person name="Tang P."/>
            <person name="Chiu C.-H."/>
            <person name="Lee Y.-S."/>
            <person name="Embley T.M."/>
            <person name="Coombs G.H."/>
            <person name="Mottram J.C."/>
            <person name="Tachezy J."/>
            <person name="Fraser-Liggett C.M."/>
            <person name="Johnson P.J."/>
        </authorList>
    </citation>
    <scope>NUCLEOTIDE SEQUENCE [LARGE SCALE GENOMIC DNA]</scope>
    <source>
        <strain evidence="2">G3</strain>
    </source>
</reference>
<feature type="region of interest" description="Disordered" evidence="1">
    <location>
        <begin position="1585"/>
        <end position="1604"/>
    </location>
</feature>
<organism evidence="2 3">
    <name type="scientific">Trichomonas vaginalis (strain ATCC PRA-98 / G3)</name>
    <dbReference type="NCBI Taxonomy" id="412133"/>
    <lineage>
        <taxon>Eukaryota</taxon>
        <taxon>Metamonada</taxon>
        <taxon>Parabasalia</taxon>
        <taxon>Trichomonadida</taxon>
        <taxon>Trichomonadidae</taxon>
        <taxon>Trichomonas</taxon>
    </lineage>
</organism>
<dbReference type="SUPFAM" id="SSF50978">
    <property type="entry name" value="WD40 repeat-like"/>
    <property type="match status" value="1"/>
</dbReference>
<feature type="compositionally biased region" description="Polar residues" evidence="1">
    <location>
        <begin position="755"/>
        <end position="764"/>
    </location>
</feature>
<keyword evidence="3" id="KW-1185">Reference proteome</keyword>
<feature type="compositionally biased region" description="Basic residues" evidence="1">
    <location>
        <begin position="829"/>
        <end position="839"/>
    </location>
</feature>
<dbReference type="SUPFAM" id="SSF50998">
    <property type="entry name" value="Quinoprotein alcohol dehydrogenase-like"/>
    <property type="match status" value="1"/>
</dbReference>
<feature type="region of interest" description="Disordered" evidence="1">
    <location>
        <begin position="717"/>
        <end position="1028"/>
    </location>
</feature>
<feature type="compositionally biased region" description="Basic and acidic residues" evidence="1">
    <location>
        <begin position="679"/>
        <end position="700"/>
    </location>
</feature>
<feature type="compositionally biased region" description="Basic residues" evidence="1">
    <location>
        <begin position="913"/>
        <end position="951"/>
    </location>
</feature>
<feature type="compositionally biased region" description="Polar residues" evidence="1">
    <location>
        <begin position="717"/>
        <end position="740"/>
    </location>
</feature>
<dbReference type="OrthoDB" id="1602884at2759"/>
<feature type="compositionally biased region" description="Basic and acidic residues" evidence="1">
    <location>
        <begin position="977"/>
        <end position="986"/>
    </location>
</feature>
<feature type="compositionally biased region" description="Polar residues" evidence="1">
    <location>
        <begin position="841"/>
        <end position="865"/>
    </location>
</feature>
<feature type="compositionally biased region" description="Acidic residues" evidence="1">
    <location>
        <begin position="743"/>
        <end position="754"/>
    </location>
</feature>
<dbReference type="PANTHER" id="PTHR45532:SF1">
    <property type="entry name" value="WD REPEAT-CONTAINING PROTEIN 97"/>
    <property type="match status" value="1"/>
</dbReference>
<dbReference type="KEGG" id="tva:4765211"/>
<proteinExistence type="predicted"/>
<name>A2EJ16_TRIV3</name>
<protein>
    <submittedName>
        <fullName evidence="2">Uncharacterized protein</fullName>
    </submittedName>
</protein>
<evidence type="ECO:0000256" key="1">
    <source>
        <dbReference type="SAM" id="MobiDB-lite"/>
    </source>
</evidence>
<dbReference type="PANTHER" id="PTHR45532">
    <property type="entry name" value="WD REPEAT-CONTAINING PROTEIN 97"/>
    <property type="match status" value="1"/>
</dbReference>
<evidence type="ECO:0000313" key="2">
    <source>
        <dbReference type="EMBL" id="EAY07319.1"/>
    </source>
</evidence>
<dbReference type="InterPro" id="IPR011047">
    <property type="entry name" value="Quinoprotein_ADH-like_sf"/>
</dbReference>
<feature type="compositionally biased region" description="Basic and acidic residues" evidence="1">
    <location>
        <begin position="873"/>
        <end position="882"/>
    </location>
</feature>
<sequence>MSEIPTVNQQTIEWGFHQQPRIHIGMQTVYSCFHISQDNYIAITNKSVVLFQPGRIRETLNLSLSSAVYIPDQEIIIGMSAGRSQFYVLHPNELQSILAESIATGQIGVFKMYYAQKSHVLISIGEDIRFWNFSVEVSTNKLVSATAKCEFTLRAKLNYNFKGNFLSAPTFSPEEELLALQKESGFVGYNVDGEQVRFFAKTISPARICTDYFPEQGHFMTADCINGLCLWNRFSAPIGKVLIGDSSVCYCSFLDDEYVLLITERLDVYIVDIIINTVYFCMNIEEKPSSILLHKNTLFFDIFCSMHNGIDHYIIDLPFRSWLKGVVDCTAMRLVPKIGKAPRLIVETKNAYITFITPKGPYKLTTSSSPEALSINQCYYDRGILGDPTDDTDNMLVAEGTGVLDNFETNSIPCKGIASLKGQYIAIWFFNASEGPTYVAASRFGDIMYIDRKNFKITKRVLINADRVEYAIGENVYNTFIIFSKTQIFRFDVDTATVIDTIDMKMPSKVEINGDIMCMGYPDGFLTVFQIFQSGLKKKSRDDAQHHKDQITGISIRDNIIASVSDDCHLMIWNYRLDMLCSILLPVPLAGVVIVNGYRDVIVGTGTNLMIIHGNYLFDGPPVPEDTVFDSYCRLDDALYEKYIKKNIEIEEIPVVMQETRSPRRVRKLKINTLSSMHSEPEETAKEVKKSDQKEDVEMTDEEKAMMLAEMSNLTENLDNPQQKPPINNQISNNQTVTHQPTEEEDKNEEDQTDDAQNNAQTPQKVHKKKKIIKKKRHRQSSEMETAEETPEVHVLGQRKSTRRQISKTASGTEINIDGLSSRPEIKRKTQKVTQRIRHPSSVSEDTLSETMSETEDSVASNSILGTIEEEKENYFWKEGEVKNNSNTKSDKNEVNSESEISQNNDSNTTQTKSRRKSKKSPTKSSKSSKSKKNQKIKKEKKKKVTKKVKKINKDGVEVEEEEEVSEYIYYSDEESENNKIDRNSVADDEETNSNTSESVRIEGNELQNPNSSNNSENNSNNLAKSSSKHLNNHKLVLNQKGELGFYDENGKFLKILQEYKAFKNEKGEYGFYDASGHFIKCPDGKLVQNEKGEIGFFDENGKFVIYNMKNGLMYGPKGKLGILDANGNFVESKDSKIVLNEKGEKGIYDQNGNFVLLNGPKHKPGDIGFYDVKGNFTKMPEGKLVAGNDGEMGFLDDQGNFVKIPQGGLQVGKNGEMGYFDDTGKFVKLRTNSQRKGIVDKDGNFVPFLAISDNQNNNSEKTQVPMPRVKSEGGIRNKYEKDTVKDGLVKGPNGDYGIIDENGNFIASSEGKIVLNDSGERGIIDSNGVFHKLPQGKGPFVNEKGEVGFYDKNGYFVTLDHGKLSIGPNGVLGTYDENGIFIECPDVKLIVLDNGAKGYYDSKGNFIILVHATNKIPCEGYSSQHRSQSTTTYHRKSYRFSSTSRSKSPQRIYWTPDVIPPNIVLDRNVAIQRFLDGDLRFLQCIKNFQVMDGRLNLNIFEYIETQRLKTVPQSGFFNFENSVPQRKISPKIPYSADSFSTPRSENYKRIMTANYRYNNTEEVDGFYSPREPYYDRISSVPCSPRARESPVSTPKTPGVFTPRARRNSGRIVIPFNGTTPVSQLFPSSSYSPLIVKRFVRIPKL</sequence>
<feature type="compositionally biased region" description="Low complexity" evidence="1">
    <location>
        <begin position="1005"/>
        <end position="1026"/>
    </location>
</feature>
<dbReference type="RefSeq" id="XP_001319542.1">
    <property type="nucleotide sequence ID" value="XM_001319507.1"/>
</dbReference>
<feature type="region of interest" description="Disordered" evidence="1">
    <location>
        <begin position="671"/>
        <end position="700"/>
    </location>
</feature>
<gene>
    <name evidence="2" type="ORF">TVAG_139490</name>
</gene>
<dbReference type="Proteomes" id="UP000001542">
    <property type="component" value="Unassembled WGS sequence"/>
</dbReference>
<evidence type="ECO:0000313" key="3">
    <source>
        <dbReference type="Proteomes" id="UP000001542"/>
    </source>
</evidence>
<dbReference type="VEuPathDB" id="TrichDB:TVAG_139490"/>
<accession>A2EJ16</accession>